<evidence type="ECO:0000313" key="1">
    <source>
        <dbReference type="EMBL" id="MFC4326325.1"/>
    </source>
</evidence>
<dbReference type="Proteomes" id="UP001595824">
    <property type="component" value="Unassembled WGS sequence"/>
</dbReference>
<dbReference type="EC" id="2.3.1.-" evidence="1"/>
<dbReference type="GO" id="GO:0016746">
    <property type="term" value="F:acyltransferase activity"/>
    <property type="evidence" value="ECO:0007669"/>
    <property type="project" value="UniProtKB-KW"/>
</dbReference>
<reference evidence="2" key="1">
    <citation type="journal article" date="2019" name="Int. J. Syst. Evol. Microbiol.">
        <title>The Global Catalogue of Microorganisms (GCM) 10K type strain sequencing project: providing services to taxonomists for standard genome sequencing and annotation.</title>
        <authorList>
            <consortium name="The Broad Institute Genomics Platform"/>
            <consortium name="The Broad Institute Genome Sequencing Center for Infectious Disease"/>
            <person name="Wu L."/>
            <person name="Ma J."/>
        </authorList>
    </citation>
    <scope>NUCLEOTIDE SEQUENCE [LARGE SCALE GENOMIC DNA]</scope>
    <source>
        <strain evidence="2">PCU 347</strain>
    </source>
</reference>
<dbReference type="SUPFAM" id="SSF55729">
    <property type="entry name" value="Acyl-CoA N-acyltransferases (Nat)"/>
    <property type="match status" value="1"/>
</dbReference>
<comment type="caution">
    <text evidence="1">The sequence shown here is derived from an EMBL/GenBank/DDBJ whole genome shotgun (WGS) entry which is preliminary data.</text>
</comment>
<keyword evidence="1" id="KW-0808">Transferase</keyword>
<gene>
    <name evidence="1" type="ORF">ACFPC0_00475</name>
</gene>
<sequence length="371" mass="40206">MREPRLLDLARAAALPSWAALCGPADLFCAPRWLAVEQDKVGPWVPAAHGCLVAGADDRLTAGLTVLAFDRTVDDDTCRLDKMVRELPGARHLPPAELEDALLPSLMCGGWFNSTVLTRPGADAQEAAVARRGLIDKAVATARDQGGRAVFFPFLDADDTALRADLRRAGFCELPAPARHVLDSGHRDHETYLAALPSRRRVRIRKELRLFSEAGVVTGHSALDGSNVERVAALAHNLERKYEQTSTLGQLTEWFEAIAKHVPASVFTAELDGRLCAMSLWLHHEDRLYGFHAGFDYDIGRGLPMYSVVGYHLPIAHACSAPAVKVLEYGTSADHAKLLRGTRALPQLLAVKPLTPRTEAVLDAVASPAAG</sequence>
<dbReference type="EMBL" id="JBHSDP010000002">
    <property type="protein sequence ID" value="MFC4326325.1"/>
    <property type="molecule type" value="Genomic_DNA"/>
</dbReference>
<protein>
    <submittedName>
        <fullName evidence="1">GNAT family N-acetyltransferase</fullName>
        <ecNumber evidence="1">2.3.1.-</ecNumber>
    </submittedName>
</protein>
<dbReference type="Gene3D" id="3.40.630.30">
    <property type="match status" value="1"/>
</dbReference>
<name>A0ABV8T7M9_9ACTN</name>
<proteinExistence type="predicted"/>
<dbReference type="RefSeq" id="WP_381736403.1">
    <property type="nucleotide sequence ID" value="NZ_JBHSDP010000002.1"/>
</dbReference>
<keyword evidence="2" id="KW-1185">Reference proteome</keyword>
<organism evidence="1 2">
    <name type="scientific">Streptomyces andamanensis</name>
    <dbReference type="NCBI Taxonomy" id="1565035"/>
    <lineage>
        <taxon>Bacteria</taxon>
        <taxon>Bacillati</taxon>
        <taxon>Actinomycetota</taxon>
        <taxon>Actinomycetes</taxon>
        <taxon>Kitasatosporales</taxon>
        <taxon>Streptomycetaceae</taxon>
        <taxon>Streptomyces</taxon>
    </lineage>
</organism>
<dbReference type="InterPro" id="IPR007434">
    <property type="entry name" value="FemAB-like"/>
</dbReference>
<dbReference type="Pfam" id="PF04339">
    <property type="entry name" value="FemAB_like"/>
    <property type="match status" value="1"/>
</dbReference>
<dbReference type="InterPro" id="IPR016181">
    <property type="entry name" value="Acyl_CoA_acyltransferase"/>
</dbReference>
<accession>A0ABV8T7M9</accession>
<keyword evidence="1" id="KW-0012">Acyltransferase</keyword>
<evidence type="ECO:0000313" key="2">
    <source>
        <dbReference type="Proteomes" id="UP001595824"/>
    </source>
</evidence>